<feature type="domain" description="OmpA-like" evidence="6">
    <location>
        <begin position="376"/>
        <end position="493"/>
    </location>
</feature>
<gene>
    <name evidence="7" type="ordered locus">HCH_04311</name>
</gene>
<dbReference type="STRING" id="349521.HCH_04311"/>
<dbReference type="InterPro" id="IPR006665">
    <property type="entry name" value="OmpA-like"/>
</dbReference>
<dbReference type="GO" id="GO:0009279">
    <property type="term" value="C:cell outer membrane"/>
    <property type="evidence" value="ECO:0007669"/>
    <property type="project" value="UniProtKB-SubCell"/>
</dbReference>
<keyword evidence="3" id="KW-0998">Cell outer membrane</keyword>
<dbReference type="EMBL" id="CP000155">
    <property type="protein sequence ID" value="ABC31018.1"/>
    <property type="molecule type" value="Genomic_DNA"/>
</dbReference>
<evidence type="ECO:0000256" key="5">
    <source>
        <dbReference type="SAM" id="SignalP"/>
    </source>
</evidence>
<evidence type="ECO:0000313" key="7">
    <source>
        <dbReference type="EMBL" id="ABC31018.1"/>
    </source>
</evidence>
<dbReference type="PROSITE" id="PS51123">
    <property type="entry name" value="OMPA_2"/>
    <property type="match status" value="1"/>
</dbReference>
<organism evidence="7 8">
    <name type="scientific">Hahella chejuensis (strain KCTC 2396)</name>
    <dbReference type="NCBI Taxonomy" id="349521"/>
    <lineage>
        <taxon>Bacteria</taxon>
        <taxon>Pseudomonadati</taxon>
        <taxon>Pseudomonadota</taxon>
        <taxon>Gammaproteobacteria</taxon>
        <taxon>Oceanospirillales</taxon>
        <taxon>Hahellaceae</taxon>
        <taxon>Hahella</taxon>
    </lineage>
</organism>
<evidence type="ECO:0000313" key="8">
    <source>
        <dbReference type="Proteomes" id="UP000000238"/>
    </source>
</evidence>
<dbReference type="OrthoDB" id="9792021at2"/>
<dbReference type="Proteomes" id="UP000000238">
    <property type="component" value="Chromosome"/>
</dbReference>
<evidence type="ECO:0000256" key="4">
    <source>
        <dbReference type="PROSITE-ProRule" id="PRU00473"/>
    </source>
</evidence>
<sequence>MFRRVTAAFISVLSVASVYADEPDHPLLSRYPGASVSAYMQIDYAPFTIPASKLSGEGEPYEYQKLSLKGDLTQHFYSLENVSTLKVYKNYQAALEKSGFKSVYQCELEQCGSATQAAELGALVSPGDSVYNYYRNPYYMVYEKGAQKGKVNVALFIGGYDDEVAVQQVILEEEPLQSDLVKMDVEYLGAQPPATLMKASDPDTAKEDHPLLPRYPGADLRQRKVVDYERISIPVSALSGDDKPYQFETLDLVGDLSRHYYELENVSTLKLYENYKAALSKGGFATVYSCELQQCGDEYKSSHLGGLISLTESVYNYYRKPYFIVASKDAAKGKVYVALFIGGYEDETAVQQIILESEALEDDLITVDVDSLSRDIDETGKALLYGVFFDTDKAVVKDESKPTLEAIAGLLKKRPELLLYVTGHTDDTGAFQHNIELSSARAKAVVERLIKDYGVAQARLTPYGVGPVAPEADNLSDAGKKRNRRVELIRRLQ</sequence>
<keyword evidence="8" id="KW-1185">Reference proteome</keyword>
<accession>Q2SEA6</accession>
<dbReference type="Pfam" id="PF00691">
    <property type="entry name" value="OmpA"/>
    <property type="match status" value="1"/>
</dbReference>
<dbReference type="CDD" id="cd07185">
    <property type="entry name" value="OmpA_C-like"/>
    <property type="match status" value="1"/>
</dbReference>
<evidence type="ECO:0000256" key="1">
    <source>
        <dbReference type="ARBA" id="ARBA00004442"/>
    </source>
</evidence>
<evidence type="ECO:0000256" key="3">
    <source>
        <dbReference type="ARBA" id="ARBA00023237"/>
    </source>
</evidence>
<dbReference type="KEGG" id="hch:HCH_04311"/>
<proteinExistence type="predicted"/>
<dbReference type="InterPro" id="IPR006664">
    <property type="entry name" value="OMP_bac"/>
</dbReference>
<keyword evidence="2 4" id="KW-0472">Membrane</keyword>
<evidence type="ECO:0000256" key="2">
    <source>
        <dbReference type="ARBA" id="ARBA00023136"/>
    </source>
</evidence>
<dbReference type="InterPro" id="IPR036737">
    <property type="entry name" value="OmpA-like_sf"/>
</dbReference>
<dbReference type="SUPFAM" id="SSF103088">
    <property type="entry name" value="OmpA-like"/>
    <property type="match status" value="1"/>
</dbReference>
<reference evidence="7 8" key="1">
    <citation type="journal article" date="2005" name="Nucleic Acids Res.">
        <title>Genomic blueprint of Hahella chejuensis, a marine microbe producing an algicidal agent.</title>
        <authorList>
            <person name="Jeong H."/>
            <person name="Yim J.H."/>
            <person name="Lee C."/>
            <person name="Choi S.-H."/>
            <person name="Park Y.K."/>
            <person name="Yoon S.H."/>
            <person name="Hur C.-G."/>
            <person name="Kang H.-Y."/>
            <person name="Kim D."/>
            <person name="Lee H.H."/>
            <person name="Park K.H."/>
            <person name="Park S.-H."/>
            <person name="Park H.-S."/>
            <person name="Lee H.K."/>
            <person name="Oh T.K."/>
            <person name="Kim J.F."/>
        </authorList>
    </citation>
    <scope>NUCLEOTIDE SEQUENCE [LARGE SCALE GENOMIC DNA]</scope>
    <source>
        <strain evidence="7 8">KCTC 2396</strain>
    </source>
</reference>
<dbReference type="PANTHER" id="PTHR30329:SF21">
    <property type="entry name" value="LIPOPROTEIN YIAD-RELATED"/>
    <property type="match status" value="1"/>
</dbReference>
<evidence type="ECO:0000259" key="6">
    <source>
        <dbReference type="PROSITE" id="PS51123"/>
    </source>
</evidence>
<dbReference type="AlphaFoldDB" id="Q2SEA6"/>
<dbReference type="InterPro" id="IPR050330">
    <property type="entry name" value="Bact_OuterMem_StrucFunc"/>
</dbReference>
<protein>
    <submittedName>
        <fullName evidence="7">Outer membrane protein and related peptidoglycan-associated (Lipo)protein</fullName>
    </submittedName>
</protein>
<keyword evidence="5" id="KW-0732">Signal</keyword>
<dbReference type="PANTHER" id="PTHR30329">
    <property type="entry name" value="STATOR ELEMENT OF FLAGELLAR MOTOR COMPLEX"/>
    <property type="match status" value="1"/>
</dbReference>
<feature type="signal peptide" evidence="5">
    <location>
        <begin position="1"/>
        <end position="20"/>
    </location>
</feature>
<dbReference type="RefSeq" id="WP_011398085.1">
    <property type="nucleotide sequence ID" value="NC_007645.1"/>
</dbReference>
<dbReference type="eggNOG" id="COG2885">
    <property type="taxonomic scope" value="Bacteria"/>
</dbReference>
<feature type="chain" id="PRO_5004215000" evidence="5">
    <location>
        <begin position="21"/>
        <end position="493"/>
    </location>
</feature>
<dbReference type="Gene3D" id="3.30.1330.60">
    <property type="entry name" value="OmpA-like domain"/>
    <property type="match status" value="1"/>
</dbReference>
<dbReference type="PRINTS" id="PR01021">
    <property type="entry name" value="OMPADOMAIN"/>
</dbReference>
<comment type="subcellular location">
    <subcellularLocation>
        <location evidence="1">Cell outer membrane</location>
    </subcellularLocation>
</comment>
<dbReference type="HOGENOM" id="CLU_567294_0_0_6"/>
<name>Q2SEA6_HAHCH</name>